<evidence type="ECO:0000313" key="1">
    <source>
        <dbReference type="EMBL" id="QJA92305.1"/>
    </source>
</evidence>
<accession>A0A6M3LGZ9</accession>
<name>A0A6M3LGZ9_9ZZZZ</name>
<dbReference type="AlphaFoldDB" id="A0A6M3LGZ9"/>
<gene>
    <name evidence="1" type="ORF">MM415B04736_0003</name>
</gene>
<dbReference type="EMBL" id="MT143056">
    <property type="protein sequence ID" value="QJA92305.1"/>
    <property type="molecule type" value="Genomic_DNA"/>
</dbReference>
<reference evidence="1" key="1">
    <citation type="submission" date="2020-03" db="EMBL/GenBank/DDBJ databases">
        <title>The deep terrestrial virosphere.</title>
        <authorList>
            <person name="Holmfeldt K."/>
            <person name="Nilsson E."/>
            <person name="Simone D."/>
            <person name="Lopez-Fernandez M."/>
            <person name="Wu X."/>
            <person name="de Brujin I."/>
            <person name="Lundin D."/>
            <person name="Andersson A."/>
            <person name="Bertilsson S."/>
            <person name="Dopson M."/>
        </authorList>
    </citation>
    <scope>NUCLEOTIDE SEQUENCE</scope>
    <source>
        <strain evidence="1">MM415B04736</strain>
    </source>
</reference>
<protein>
    <submittedName>
        <fullName evidence="1">Uncharacterized protein</fullName>
    </submittedName>
</protein>
<sequence>MPLGKSASANIRKLYEEHEGEKDWPRARIIAAGMNAARKAGGKVRPLQKARLLPTGKRKVKKP</sequence>
<proteinExistence type="predicted"/>
<organism evidence="1">
    <name type="scientific">viral metagenome</name>
    <dbReference type="NCBI Taxonomy" id="1070528"/>
    <lineage>
        <taxon>unclassified sequences</taxon>
        <taxon>metagenomes</taxon>
        <taxon>organismal metagenomes</taxon>
    </lineage>
</organism>